<dbReference type="AlphaFoldDB" id="D5EK77"/>
<dbReference type="OrthoDB" id="9797746at2"/>
<evidence type="ECO:0000313" key="3">
    <source>
        <dbReference type="EMBL" id="ADE54826.1"/>
    </source>
</evidence>
<dbReference type="InterPro" id="IPR019886">
    <property type="entry name" value="Na_symporter_ssu"/>
</dbReference>
<feature type="transmembrane region" description="Helical" evidence="1">
    <location>
        <begin position="55"/>
        <end position="74"/>
    </location>
</feature>
<protein>
    <submittedName>
        <fullName evidence="3">Putative solute symporter protein</fullName>
    </submittedName>
</protein>
<dbReference type="PROSITE" id="PS51257">
    <property type="entry name" value="PROKAR_LIPOPROTEIN"/>
    <property type="match status" value="1"/>
</dbReference>
<accession>D5EK77</accession>
<keyword evidence="1" id="KW-0472">Membrane</keyword>
<dbReference type="eggNOG" id="COG4327">
    <property type="taxonomic scope" value="Bacteria"/>
</dbReference>
<proteinExistence type="predicted"/>
<keyword evidence="1" id="KW-1133">Transmembrane helix</keyword>
<evidence type="ECO:0000256" key="1">
    <source>
        <dbReference type="SAM" id="Phobius"/>
    </source>
</evidence>
<dbReference type="Pfam" id="PF13937">
    <property type="entry name" value="DUF4212"/>
    <property type="match status" value="1"/>
</dbReference>
<sequence length="88" mass="9994">MDMNHPRAYRRSAIKITLGLLFIWFLVSFGCGILLRDWMDVNMPSVGNASFGFWMAQQGSIIGFVCILVAYAVLMNRLDSKHGYSEED</sequence>
<name>D5EK77_CORAD</name>
<evidence type="ECO:0000259" key="2">
    <source>
        <dbReference type="Pfam" id="PF13937"/>
    </source>
</evidence>
<dbReference type="NCBIfam" id="TIGR03647">
    <property type="entry name" value="Na_symport_sm"/>
    <property type="match status" value="1"/>
</dbReference>
<evidence type="ECO:0000313" key="4">
    <source>
        <dbReference type="Proteomes" id="UP000000925"/>
    </source>
</evidence>
<feature type="transmembrane region" description="Helical" evidence="1">
    <location>
        <begin position="12"/>
        <end position="35"/>
    </location>
</feature>
<organism evidence="3 4">
    <name type="scientific">Coraliomargarita akajimensis (strain DSM 45221 / IAM 15411 / JCM 23193 / KCTC 12865 / 04OKA010-24)</name>
    <dbReference type="NCBI Taxonomy" id="583355"/>
    <lineage>
        <taxon>Bacteria</taxon>
        <taxon>Pseudomonadati</taxon>
        <taxon>Verrucomicrobiota</taxon>
        <taxon>Opitutia</taxon>
        <taxon>Puniceicoccales</taxon>
        <taxon>Coraliomargaritaceae</taxon>
        <taxon>Coraliomargarita</taxon>
    </lineage>
</organism>
<dbReference type="KEGG" id="caa:Caka_1807"/>
<keyword evidence="4" id="KW-1185">Reference proteome</keyword>
<dbReference type="HOGENOM" id="CLU_140854_4_1_0"/>
<feature type="domain" description="Sodium symporter small subunit" evidence="2">
    <location>
        <begin position="7"/>
        <end position="84"/>
    </location>
</feature>
<dbReference type="EMBL" id="CP001998">
    <property type="protein sequence ID" value="ADE54826.1"/>
    <property type="molecule type" value="Genomic_DNA"/>
</dbReference>
<dbReference type="Proteomes" id="UP000000925">
    <property type="component" value="Chromosome"/>
</dbReference>
<reference evidence="3 4" key="1">
    <citation type="journal article" date="2010" name="Stand. Genomic Sci.">
        <title>Complete genome sequence of Coraliomargarita akajimensis type strain (04OKA010-24).</title>
        <authorList>
            <person name="Mavromatis K."/>
            <person name="Abt B."/>
            <person name="Brambilla E."/>
            <person name="Lapidus A."/>
            <person name="Copeland A."/>
            <person name="Deshpande S."/>
            <person name="Nolan M."/>
            <person name="Lucas S."/>
            <person name="Tice H."/>
            <person name="Cheng J.F."/>
            <person name="Han C."/>
            <person name="Detter J.C."/>
            <person name="Woyke T."/>
            <person name="Goodwin L."/>
            <person name="Pitluck S."/>
            <person name="Held B."/>
            <person name="Brettin T."/>
            <person name="Tapia R."/>
            <person name="Ivanova N."/>
            <person name="Mikhailova N."/>
            <person name="Pati A."/>
            <person name="Liolios K."/>
            <person name="Chen A."/>
            <person name="Palaniappan K."/>
            <person name="Land M."/>
            <person name="Hauser L."/>
            <person name="Chang Y.J."/>
            <person name="Jeffries C.D."/>
            <person name="Rohde M."/>
            <person name="Goker M."/>
            <person name="Bristow J."/>
            <person name="Eisen J.A."/>
            <person name="Markowitz V."/>
            <person name="Hugenholtz P."/>
            <person name="Klenk H.P."/>
            <person name="Kyrpides N.C."/>
        </authorList>
    </citation>
    <scope>NUCLEOTIDE SEQUENCE [LARGE SCALE GENOMIC DNA]</scope>
    <source>
        <strain evidence="4">DSM 45221 / IAM 15411 / JCM 23193 / KCTC 12865</strain>
    </source>
</reference>
<dbReference type="STRING" id="583355.Caka_1807"/>
<gene>
    <name evidence="3" type="ordered locus">Caka_1807</name>
</gene>
<keyword evidence="1" id="KW-0812">Transmembrane</keyword>